<dbReference type="OrthoDB" id="9813965at2"/>
<dbReference type="GO" id="GO:0046872">
    <property type="term" value="F:metal ion binding"/>
    <property type="evidence" value="ECO:0007669"/>
    <property type="project" value="UniProtKB-KW"/>
</dbReference>
<keyword evidence="1" id="KW-0479">Metal-binding</keyword>
<dbReference type="Proteomes" id="UP000462152">
    <property type="component" value="Unassembled WGS sequence"/>
</dbReference>
<evidence type="ECO:0000256" key="1">
    <source>
        <dbReference type="ARBA" id="ARBA00022723"/>
    </source>
</evidence>
<dbReference type="RefSeq" id="WP_129316123.1">
    <property type="nucleotide sequence ID" value="NZ_CP197643.1"/>
</dbReference>
<comment type="caution">
    <text evidence="3">The sequence shown here is derived from an EMBL/GenBank/DDBJ whole genome shotgun (WGS) entry which is preliminary data.</text>
</comment>
<dbReference type="InterPro" id="IPR036163">
    <property type="entry name" value="HMA_dom_sf"/>
</dbReference>
<reference evidence="3 4" key="1">
    <citation type="submission" date="2019-12" db="EMBL/GenBank/DDBJ databases">
        <authorList>
            <person name="Li J."/>
            <person name="Shi Y."/>
            <person name="Xu G."/>
            <person name="Xiao D."/>
            <person name="Ran X."/>
        </authorList>
    </citation>
    <scope>NUCLEOTIDE SEQUENCE [LARGE SCALE GENOMIC DNA]</scope>
    <source>
        <strain evidence="3 4">JCM 15915</strain>
    </source>
</reference>
<dbReference type="InterPro" id="IPR017969">
    <property type="entry name" value="Heavy-metal-associated_CS"/>
</dbReference>
<dbReference type="Gene3D" id="3.30.70.100">
    <property type="match status" value="1"/>
</dbReference>
<name>A0A7K1LJM7_9MICC</name>
<sequence>MNTTDITVRGMTCQHCVASVTEELQEIGNVQAVEVSLEAGGDSPVRVTHEGELDPAAVNDAVAEAGYTLVD</sequence>
<dbReference type="EMBL" id="WOGT01000005">
    <property type="protein sequence ID" value="MUN55401.1"/>
    <property type="molecule type" value="Genomic_DNA"/>
</dbReference>
<dbReference type="InterPro" id="IPR006121">
    <property type="entry name" value="HMA_dom"/>
</dbReference>
<dbReference type="AlphaFoldDB" id="A0A7K1LJM7"/>
<dbReference type="CDD" id="cd00371">
    <property type="entry name" value="HMA"/>
    <property type="match status" value="1"/>
</dbReference>
<evidence type="ECO:0000313" key="3">
    <source>
        <dbReference type="EMBL" id="MUN55401.1"/>
    </source>
</evidence>
<feature type="domain" description="HMA" evidence="2">
    <location>
        <begin position="2"/>
        <end position="70"/>
    </location>
</feature>
<gene>
    <name evidence="3" type="ORF">GMA10_09310</name>
</gene>
<protein>
    <submittedName>
        <fullName evidence="3">Heavy metal transporter</fullName>
    </submittedName>
</protein>
<proteinExistence type="predicted"/>
<evidence type="ECO:0000259" key="2">
    <source>
        <dbReference type="PROSITE" id="PS50846"/>
    </source>
</evidence>
<dbReference type="Pfam" id="PF00403">
    <property type="entry name" value="HMA"/>
    <property type="match status" value="1"/>
</dbReference>
<organism evidence="3 4">
    <name type="scientific">Rothia koreensis</name>
    <dbReference type="NCBI Taxonomy" id="592378"/>
    <lineage>
        <taxon>Bacteria</taxon>
        <taxon>Bacillati</taxon>
        <taxon>Actinomycetota</taxon>
        <taxon>Actinomycetes</taxon>
        <taxon>Micrococcales</taxon>
        <taxon>Micrococcaceae</taxon>
        <taxon>Rothia</taxon>
    </lineage>
</organism>
<accession>A0A7K1LJM7</accession>
<dbReference type="PROSITE" id="PS01047">
    <property type="entry name" value="HMA_1"/>
    <property type="match status" value="1"/>
</dbReference>
<dbReference type="PROSITE" id="PS50846">
    <property type="entry name" value="HMA_2"/>
    <property type="match status" value="1"/>
</dbReference>
<evidence type="ECO:0000313" key="4">
    <source>
        <dbReference type="Proteomes" id="UP000462152"/>
    </source>
</evidence>
<dbReference type="SUPFAM" id="SSF55008">
    <property type="entry name" value="HMA, heavy metal-associated domain"/>
    <property type="match status" value="1"/>
</dbReference>
<keyword evidence="4" id="KW-1185">Reference proteome</keyword>